<sequence length="126" mass="14587">MEQSSLIKKELAQALHAHIMLLKDIDTIDHDSEEALRFVFRSLGFMLERIPEALVSDNEEDLYFAAFQYYNLLAELKSNLALSYPHLSIDLHNFPDSHVAILNDWWEKKTGLKVDEPTKQTMSIHS</sequence>
<comment type="caution">
    <text evidence="1">The sequence shown here is derived from an EMBL/GenBank/DDBJ whole genome shotgun (WGS) entry which is preliminary data.</text>
</comment>
<dbReference type="OrthoDB" id="2189147at2"/>
<dbReference type="EMBL" id="NGKB01000006">
    <property type="protein sequence ID" value="RSU14895.1"/>
    <property type="molecule type" value="Genomic_DNA"/>
</dbReference>
<protein>
    <submittedName>
        <fullName evidence="1">Uncharacterized protein</fullName>
    </submittedName>
</protein>
<reference evidence="1 2" key="1">
    <citation type="submission" date="2017-05" db="EMBL/GenBank/DDBJ databases">
        <title>Vagococcus spp. assemblies.</title>
        <authorList>
            <person name="Gulvik C.A."/>
        </authorList>
    </citation>
    <scope>NUCLEOTIDE SEQUENCE [LARGE SCALE GENOMIC DNA]</scope>
    <source>
        <strain evidence="1 2">SS1714</strain>
    </source>
</reference>
<keyword evidence="2" id="KW-1185">Reference proteome</keyword>
<accession>A0A430B3H2</accession>
<evidence type="ECO:0000313" key="2">
    <source>
        <dbReference type="Proteomes" id="UP000288028"/>
    </source>
</evidence>
<dbReference type="AlphaFoldDB" id="A0A430B3H2"/>
<name>A0A430B3H2_9ENTE</name>
<gene>
    <name evidence="1" type="ORF">CBF28_07435</name>
</gene>
<dbReference type="GeneID" id="95579550"/>
<dbReference type="Proteomes" id="UP000288028">
    <property type="component" value="Unassembled WGS sequence"/>
</dbReference>
<proteinExistence type="predicted"/>
<organism evidence="1 2">
    <name type="scientific">Vagococcus carniphilus</name>
    <dbReference type="NCBI Taxonomy" id="218144"/>
    <lineage>
        <taxon>Bacteria</taxon>
        <taxon>Bacillati</taxon>
        <taxon>Bacillota</taxon>
        <taxon>Bacilli</taxon>
        <taxon>Lactobacillales</taxon>
        <taxon>Enterococcaceae</taxon>
        <taxon>Vagococcus</taxon>
    </lineage>
</organism>
<dbReference type="RefSeq" id="WP_126793565.1">
    <property type="nucleotide sequence ID" value="NZ_CP060720.1"/>
</dbReference>
<evidence type="ECO:0000313" key="1">
    <source>
        <dbReference type="EMBL" id="RSU14895.1"/>
    </source>
</evidence>